<gene>
    <name evidence="2" type="ORF">METZ01_LOCUS267050</name>
</gene>
<evidence type="ECO:0000313" key="2">
    <source>
        <dbReference type="EMBL" id="SVC14196.1"/>
    </source>
</evidence>
<dbReference type="EMBL" id="UINC01075728">
    <property type="protein sequence ID" value="SVC14196.1"/>
    <property type="molecule type" value="Genomic_DNA"/>
</dbReference>
<feature type="transmembrane region" description="Helical" evidence="1">
    <location>
        <begin position="7"/>
        <end position="26"/>
    </location>
</feature>
<sequence length="110" mass="12305">MDSDLKTGLVLIGCALLLFPLTMNLMQEHDDAVKEHERECDMEYRILVLDTIESPNPVLCEELEGEKARTLTYFLGLLGLFVVTGVGGLVMVLPYETRDPKQPPSGRELL</sequence>
<keyword evidence="1" id="KW-1133">Transmembrane helix</keyword>
<feature type="transmembrane region" description="Helical" evidence="1">
    <location>
        <begin position="71"/>
        <end position="93"/>
    </location>
</feature>
<name>A0A382JR11_9ZZZZ</name>
<dbReference type="AlphaFoldDB" id="A0A382JR11"/>
<evidence type="ECO:0000256" key="1">
    <source>
        <dbReference type="SAM" id="Phobius"/>
    </source>
</evidence>
<reference evidence="2" key="1">
    <citation type="submission" date="2018-05" db="EMBL/GenBank/DDBJ databases">
        <authorList>
            <person name="Lanie J.A."/>
            <person name="Ng W.-L."/>
            <person name="Kazmierczak K.M."/>
            <person name="Andrzejewski T.M."/>
            <person name="Davidsen T.M."/>
            <person name="Wayne K.J."/>
            <person name="Tettelin H."/>
            <person name="Glass J.I."/>
            <person name="Rusch D."/>
            <person name="Podicherti R."/>
            <person name="Tsui H.-C.T."/>
            <person name="Winkler M.E."/>
        </authorList>
    </citation>
    <scope>NUCLEOTIDE SEQUENCE</scope>
</reference>
<keyword evidence="1" id="KW-0812">Transmembrane</keyword>
<organism evidence="2">
    <name type="scientific">marine metagenome</name>
    <dbReference type="NCBI Taxonomy" id="408172"/>
    <lineage>
        <taxon>unclassified sequences</taxon>
        <taxon>metagenomes</taxon>
        <taxon>ecological metagenomes</taxon>
    </lineage>
</organism>
<accession>A0A382JR11</accession>
<protein>
    <submittedName>
        <fullName evidence="2">Uncharacterized protein</fullName>
    </submittedName>
</protein>
<keyword evidence="1" id="KW-0472">Membrane</keyword>
<proteinExistence type="predicted"/>